<dbReference type="PANTHER" id="PTHR37371">
    <property type="entry name" value="OS08G0180400 PROTEIN"/>
    <property type="match status" value="1"/>
</dbReference>
<gene>
    <name evidence="2" type="ORF">OLC1_LOCUS6168</name>
</gene>
<dbReference type="PANTHER" id="PTHR37371:SF1">
    <property type="entry name" value="KINESIN-LIKE PROTEIN"/>
    <property type="match status" value="1"/>
</dbReference>
<dbReference type="Proteomes" id="UP001161247">
    <property type="component" value="Chromosome 2"/>
</dbReference>
<reference evidence="2" key="1">
    <citation type="submission" date="2023-03" db="EMBL/GenBank/DDBJ databases">
        <authorList>
            <person name="Julca I."/>
        </authorList>
    </citation>
    <scope>NUCLEOTIDE SEQUENCE</scope>
</reference>
<evidence type="ECO:0000256" key="1">
    <source>
        <dbReference type="SAM" id="MobiDB-lite"/>
    </source>
</evidence>
<proteinExistence type="predicted"/>
<evidence type="ECO:0000313" key="3">
    <source>
        <dbReference type="Proteomes" id="UP001161247"/>
    </source>
</evidence>
<name>A0AAV1CIG2_OLDCO</name>
<dbReference type="AlphaFoldDB" id="A0AAV1CIG2"/>
<feature type="compositionally biased region" description="Polar residues" evidence="1">
    <location>
        <begin position="27"/>
        <end position="39"/>
    </location>
</feature>
<accession>A0AAV1CIG2</accession>
<feature type="region of interest" description="Disordered" evidence="1">
    <location>
        <begin position="1"/>
        <end position="85"/>
    </location>
</feature>
<dbReference type="EMBL" id="OX459119">
    <property type="protein sequence ID" value="CAI9095136.1"/>
    <property type="molecule type" value="Genomic_DNA"/>
</dbReference>
<organism evidence="2 3">
    <name type="scientific">Oldenlandia corymbosa var. corymbosa</name>
    <dbReference type="NCBI Taxonomy" id="529605"/>
    <lineage>
        <taxon>Eukaryota</taxon>
        <taxon>Viridiplantae</taxon>
        <taxon>Streptophyta</taxon>
        <taxon>Embryophyta</taxon>
        <taxon>Tracheophyta</taxon>
        <taxon>Spermatophyta</taxon>
        <taxon>Magnoliopsida</taxon>
        <taxon>eudicotyledons</taxon>
        <taxon>Gunneridae</taxon>
        <taxon>Pentapetalae</taxon>
        <taxon>asterids</taxon>
        <taxon>lamiids</taxon>
        <taxon>Gentianales</taxon>
        <taxon>Rubiaceae</taxon>
        <taxon>Rubioideae</taxon>
        <taxon>Spermacoceae</taxon>
        <taxon>Hedyotis-Oldenlandia complex</taxon>
        <taxon>Oldenlandia</taxon>
    </lineage>
</organism>
<evidence type="ECO:0000313" key="2">
    <source>
        <dbReference type="EMBL" id="CAI9095136.1"/>
    </source>
</evidence>
<sequence length="217" mass="23559">MRRRSAKRKTSEADTPIKPEPVKTEASPGTGSPNKSGADSPNEFDFDFEIKKLRSSSSASAKKKTDGVSGGGGLPSASKFMPRSGGLSTITGVNTIADLKDFASSELQSIKQQLERSHSEIMKDMDASQSRLQKRFKMQSQGGQQVMDEAEREFKEICDSIGNSQDAMKADFTKFMKEAQSSAARLSKTTLPEIFQSFESSISSLRSRYGISSTAAC</sequence>
<keyword evidence="3" id="KW-1185">Reference proteome</keyword>
<protein>
    <submittedName>
        <fullName evidence="2">OLC1v1031002C1</fullName>
    </submittedName>
</protein>
<feature type="compositionally biased region" description="Basic and acidic residues" evidence="1">
    <location>
        <begin position="9"/>
        <end position="23"/>
    </location>
</feature>